<comment type="caution">
    <text evidence="7">The sequence shown here is derived from an EMBL/GenBank/DDBJ whole genome shotgun (WGS) entry which is preliminary data.</text>
</comment>
<dbReference type="InterPro" id="IPR013328">
    <property type="entry name" value="6PGD_dom2"/>
</dbReference>
<accession>A0A9P9AUS1</accession>
<evidence type="ECO:0000313" key="7">
    <source>
        <dbReference type="EMBL" id="KAH6896980.1"/>
    </source>
</evidence>
<organism evidence="7 8">
    <name type="scientific">Thelonectria olida</name>
    <dbReference type="NCBI Taxonomy" id="1576542"/>
    <lineage>
        <taxon>Eukaryota</taxon>
        <taxon>Fungi</taxon>
        <taxon>Dikarya</taxon>
        <taxon>Ascomycota</taxon>
        <taxon>Pezizomycotina</taxon>
        <taxon>Sordariomycetes</taxon>
        <taxon>Hypocreomycetidae</taxon>
        <taxon>Hypocreales</taxon>
        <taxon>Nectriaceae</taxon>
        <taxon>Thelonectria</taxon>
    </lineage>
</organism>
<dbReference type="Gene3D" id="3.40.50.720">
    <property type="entry name" value="NAD(P)-binding Rossmann-like Domain"/>
    <property type="match status" value="1"/>
</dbReference>
<evidence type="ECO:0000259" key="5">
    <source>
        <dbReference type="Pfam" id="PF02558"/>
    </source>
</evidence>
<dbReference type="PANTHER" id="PTHR21708">
    <property type="entry name" value="PROBABLE 2-DEHYDROPANTOATE 2-REDUCTASE"/>
    <property type="match status" value="1"/>
</dbReference>
<feature type="domain" description="Ketopantoate reductase N-terminal" evidence="5">
    <location>
        <begin position="6"/>
        <end position="164"/>
    </location>
</feature>
<keyword evidence="3 4" id="KW-0560">Oxidoreductase</keyword>
<evidence type="ECO:0000313" key="8">
    <source>
        <dbReference type="Proteomes" id="UP000777438"/>
    </source>
</evidence>
<dbReference type="Pfam" id="PF02558">
    <property type="entry name" value="ApbA"/>
    <property type="match status" value="1"/>
</dbReference>
<sequence length="329" mass="35580">MDKARVLLVGSGGIGTMAALNLEYGGRASVTAVLRSNYNAVKESGFTIHSVDHGEIVGFRPTEILPAVPDAANADTPPFDYIVCATKNIPDVPGTPIADLLRPAVTPGHTAILLLQNGLNIELPLMHAFPINAILSGISMCGSAESAPGVVEHKLLDDLGVGPFRPDDPAAADKARDFVARYGAGGRCSVWYDADVSFSRWRKLLFNAVINPTCAITNLDSGDMQLCPGLVDEFVRPAMREIVAAAAAYGHELTEEMVENMITSDPIESHIPPSMLTDVRKEQYIEVENLVGEPLRAAKARNVPTPTLENLYSLTRSYQWKLRMKRSTQ</sequence>
<evidence type="ECO:0000256" key="1">
    <source>
        <dbReference type="ARBA" id="ARBA00007870"/>
    </source>
</evidence>
<dbReference type="Gene3D" id="1.10.1040.10">
    <property type="entry name" value="N-(1-d-carboxylethyl)-l-norvaline Dehydrogenase, domain 2"/>
    <property type="match status" value="1"/>
</dbReference>
<proteinExistence type="inferred from homology"/>
<comment type="similarity">
    <text evidence="1 4">Belongs to the ketopantoate reductase family.</text>
</comment>
<dbReference type="GO" id="GO:0015940">
    <property type="term" value="P:pantothenate biosynthetic process"/>
    <property type="evidence" value="ECO:0007669"/>
    <property type="project" value="InterPro"/>
</dbReference>
<name>A0A9P9AUS1_9HYPO</name>
<dbReference type="EC" id="1.1.1.169" evidence="4"/>
<protein>
    <recommendedName>
        <fullName evidence="4">2-dehydropantoate 2-reductase</fullName>
        <ecNumber evidence="4">1.1.1.169</ecNumber>
    </recommendedName>
    <alternativeName>
        <fullName evidence="4">Ketopantoate reductase</fullName>
    </alternativeName>
</protein>
<comment type="function">
    <text evidence="4">Catalyzes the NADPH-dependent reduction of ketopantoate into pantoic acid.</text>
</comment>
<reference evidence="7 8" key="1">
    <citation type="journal article" date="2021" name="Nat. Commun.">
        <title>Genetic determinants of endophytism in the Arabidopsis root mycobiome.</title>
        <authorList>
            <person name="Mesny F."/>
            <person name="Miyauchi S."/>
            <person name="Thiergart T."/>
            <person name="Pickel B."/>
            <person name="Atanasova L."/>
            <person name="Karlsson M."/>
            <person name="Huettel B."/>
            <person name="Barry K.W."/>
            <person name="Haridas S."/>
            <person name="Chen C."/>
            <person name="Bauer D."/>
            <person name="Andreopoulos W."/>
            <person name="Pangilinan J."/>
            <person name="LaButti K."/>
            <person name="Riley R."/>
            <person name="Lipzen A."/>
            <person name="Clum A."/>
            <person name="Drula E."/>
            <person name="Henrissat B."/>
            <person name="Kohler A."/>
            <person name="Grigoriev I.V."/>
            <person name="Martin F.M."/>
            <person name="Hacquard S."/>
        </authorList>
    </citation>
    <scope>NUCLEOTIDE SEQUENCE [LARGE SCALE GENOMIC DNA]</scope>
    <source>
        <strain evidence="7 8">MPI-CAGE-CH-0241</strain>
    </source>
</reference>
<evidence type="ECO:0000256" key="2">
    <source>
        <dbReference type="ARBA" id="ARBA00022857"/>
    </source>
</evidence>
<feature type="domain" description="Ketopantoate reductase C-terminal" evidence="6">
    <location>
        <begin position="199"/>
        <end position="319"/>
    </location>
</feature>
<dbReference type="NCBIfam" id="TIGR00745">
    <property type="entry name" value="apbA_panE"/>
    <property type="match status" value="1"/>
</dbReference>
<dbReference type="InterPro" id="IPR003710">
    <property type="entry name" value="ApbA"/>
</dbReference>
<gene>
    <name evidence="7" type="ORF">B0T10DRAFT_170116</name>
</gene>
<keyword evidence="2 4" id="KW-0521">NADP</keyword>
<dbReference type="InterPro" id="IPR008927">
    <property type="entry name" value="6-PGluconate_DH-like_C_sf"/>
</dbReference>
<evidence type="ECO:0000256" key="3">
    <source>
        <dbReference type="ARBA" id="ARBA00023002"/>
    </source>
</evidence>
<dbReference type="InterPro" id="IPR013752">
    <property type="entry name" value="KPA_reductase"/>
</dbReference>
<dbReference type="PANTHER" id="PTHR21708:SF30">
    <property type="entry name" value="2-DEHYDROPANTOATE 2-REDUCTASE-RELATED"/>
    <property type="match status" value="1"/>
</dbReference>
<dbReference type="AlphaFoldDB" id="A0A9P9AUS1"/>
<evidence type="ECO:0000256" key="4">
    <source>
        <dbReference type="RuleBase" id="RU362068"/>
    </source>
</evidence>
<comment type="catalytic activity">
    <reaction evidence="4">
        <text>(R)-pantoate + NADP(+) = 2-dehydropantoate + NADPH + H(+)</text>
        <dbReference type="Rhea" id="RHEA:16233"/>
        <dbReference type="ChEBI" id="CHEBI:11561"/>
        <dbReference type="ChEBI" id="CHEBI:15378"/>
        <dbReference type="ChEBI" id="CHEBI:15980"/>
        <dbReference type="ChEBI" id="CHEBI:57783"/>
        <dbReference type="ChEBI" id="CHEBI:58349"/>
        <dbReference type="EC" id="1.1.1.169"/>
    </reaction>
</comment>
<keyword evidence="8" id="KW-1185">Reference proteome</keyword>
<dbReference type="InterPro" id="IPR051402">
    <property type="entry name" value="KPR-Related"/>
</dbReference>
<dbReference type="Proteomes" id="UP000777438">
    <property type="component" value="Unassembled WGS sequence"/>
</dbReference>
<dbReference type="FunFam" id="1.10.1040.10:FF:000017">
    <property type="entry name" value="2-dehydropantoate 2-reductase"/>
    <property type="match status" value="1"/>
</dbReference>
<evidence type="ECO:0000259" key="6">
    <source>
        <dbReference type="Pfam" id="PF08546"/>
    </source>
</evidence>
<dbReference type="InterPro" id="IPR013332">
    <property type="entry name" value="KPR_N"/>
</dbReference>
<dbReference type="EMBL" id="JAGPYM010000003">
    <property type="protein sequence ID" value="KAH6896980.1"/>
    <property type="molecule type" value="Genomic_DNA"/>
</dbReference>
<dbReference type="GO" id="GO:0005737">
    <property type="term" value="C:cytoplasm"/>
    <property type="evidence" value="ECO:0007669"/>
    <property type="project" value="TreeGrafter"/>
</dbReference>
<dbReference type="GO" id="GO:0008677">
    <property type="term" value="F:2-dehydropantoate 2-reductase activity"/>
    <property type="evidence" value="ECO:0007669"/>
    <property type="project" value="UniProtKB-EC"/>
</dbReference>
<dbReference type="OrthoDB" id="3609at2759"/>
<dbReference type="Pfam" id="PF08546">
    <property type="entry name" value="ApbA_C"/>
    <property type="match status" value="1"/>
</dbReference>
<dbReference type="SUPFAM" id="SSF48179">
    <property type="entry name" value="6-phosphogluconate dehydrogenase C-terminal domain-like"/>
    <property type="match status" value="1"/>
</dbReference>